<evidence type="ECO:0000313" key="4">
    <source>
        <dbReference type="EMBL" id="KKB55979.1"/>
    </source>
</evidence>
<dbReference type="PATRIC" id="fig|927665.4.peg.2002"/>
<dbReference type="AlphaFoldDB" id="A0A0F5JDW9"/>
<feature type="signal peptide" evidence="2">
    <location>
        <begin position="1"/>
        <end position="18"/>
    </location>
</feature>
<gene>
    <name evidence="4" type="ORF">HMPREF1535_01952</name>
</gene>
<dbReference type="InterPro" id="IPR052737">
    <property type="entry name" value="Omega-amidase_YafV"/>
</dbReference>
<dbReference type="GO" id="GO:0106008">
    <property type="term" value="F:2-oxoglutaramate amidase activity"/>
    <property type="evidence" value="ECO:0007669"/>
    <property type="project" value="TreeGrafter"/>
</dbReference>
<protein>
    <recommendedName>
        <fullName evidence="3">CN hydrolase domain-containing protein</fullName>
    </recommendedName>
</protein>
<accession>A0A0F5JDW9</accession>
<reference evidence="4 5" key="1">
    <citation type="submission" date="2013-04" db="EMBL/GenBank/DDBJ databases">
        <title>The Genome Sequence of Parabacteroides goldsteinii DSM 19448.</title>
        <authorList>
            <consortium name="The Broad Institute Genomics Platform"/>
            <person name="Earl A."/>
            <person name="Ward D."/>
            <person name="Feldgarden M."/>
            <person name="Gevers D."/>
            <person name="Martens E."/>
            <person name="Sakamoto M."/>
            <person name="Benno Y."/>
            <person name="Song Y."/>
            <person name="Liu C."/>
            <person name="Lee J."/>
            <person name="Bolanos M."/>
            <person name="Vaisanen M.L."/>
            <person name="Finegold S.M."/>
            <person name="Walker B."/>
            <person name="Young S."/>
            <person name="Zeng Q."/>
            <person name="Gargeya S."/>
            <person name="Fitzgerald M."/>
            <person name="Haas B."/>
            <person name="Abouelleil A."/>
            <person name="Allen A.W."/>
            <person name="Alvarado L."/>
            <person name="Arachchi H.M."/>
            <person name="Berlin A.M."/>
            <person name="Chapman S.B."/>
            <person name="Gainer-Dewar J."/>
            <person name="Goldberg J."/>
            <person name="Griggs A."/>
            <person name="Gujja S."/>
            <person name="Hansen M."/>
            <person name="Howarth C."/>
            <person name="Imamovic A."/>
            <person name="Ireland A."/>
            <person name="Larimer J."/>
            <person name="McCowan C."/>
            <person name="Murphy C."/>
            <person name="Pearson M."/>
            <person name="Poon T.W."/>
            <person name="Priest M."/>
            <person name="Roberts A."/>
            <person name="Saif S."/>
            <person name="Shea T."/>
            <person name="Sisk P."/>
            <person name="Sykes S."/>
            <person name="Wortman J."/>
            <person name="Nusbaum C."/>
            <person name="Birren B."/>
        </authorList>
    </citation>
    <scope>NUCLEOTIDE SEQUENCE [LARGE SCALE GENOMIC DNA]</scope>
    <source>
        <strain evidence="4 5">DSM 19448</strain>
    </source>
</reference>
<dbReference type="PANTHER" id="PTHR47799:SF1">
    <property type="entry name" value="OMEGA-AMIDASE YAFV"/>
    <property type="match status" value="1"/>
</dbReference>
<dbReference type="HOGENOM" id="CLU_030130_3_7_10"/>
<dbReference type="RefSeq" id="WP_046145975.1">
    <property type="nucleotide sequence ID" value="NZ_KQ033912.1"/>
</dbReference>
<feature type="chain" id="PRO_5002489149" description="CN hydrolase domain-containing protein" evidence="2">
    <location>
        <begin position="19"/>
        <end position="258"/>
    </location>
</feature>
<evidence type="ECO:0000256" key="1">
    <source>
        <dbReference type="ARBA" id="ARBA00010613"/>
    </source>
</evidence>
<feature type="domain" description="CN hydrolase" evidence="3">
    <location>
        <begin position="24"/>
        <end position="258"/>
    </location>
</feature>
<proteinExistence type="inferred from homology"/>
<name>A0A0F5JDW9_9BACT</name>
<dbReference type="EMBL" id="AQHV01000011">
    <property type="protein sequence ID" value="KKB55979.1"/>
    <property type="molecule type" value="Genomic_DNA"/>
</dbReference>
<dbReference type="PROSITE" id="PS50263">
    <property type="entry name" value="CN_HYDROLASE"/>
    <property type="match status" value="1"/>
</dbReference>
<dbReference type="STRING" id="927665.HMPREF1535_01952"/>
<dbReference type="Pfam" id="PF00795">
    <property type="entry name" value="CN_hydrolase"/>
    <property type="match status" value="1"/>
</dbReference>
<organism evidence="4 5">
    <name type="scientific">Parabacteroides goldsteinii DSM 19448 = WAL 12034</name>
    <dbReference type="NCBI Taxonomy" id="927665"/>
    <lineage>
        <taxon>Bacteria</taxon>
        <taxon>Pseudomonadati</taxon>
        <taxon>Bacteroidota</taxon>
        <taxon>Bacteroidia</taxon>
        <taxon>Bacteroidales</taxon>
        <taxon>Tannerellaceae</taxon>
        <taxon>Parabacteroides</taxon>
    </lineage>
</organism>
<evidence type="ECO:0000313" key="5">
    <source>
        <dbReference type="Proteomes" id="UP000033047"/>
    </source>
</evidence>
<dbReference type="InterPro" id="IPR003010">
    <property type="entry name" value="C-N_Hydrolase"/>
</dbReference>
<evidence type="ECO:0000256" key="2">
    <source>
        <dbReference type="SAM" id="SignalP"/>
    </source>
</evidence>
<dbReference type="Gene3D" id="3.60.110.10">
    <property type="entry name" value="Carbon-nitrogen hydrolase"/>
    <property type="match status" value="1"/>
</dbReference>
<comment type="caution">
    <text evidence="4">The sequence shown here is derived from an EMBL/GenBank/DDBJ whole genome shotgun (WGS) entry which is preliminary data.</text>
</comment>
<dbReference type="SUPFAM" id="SSF56317">
    <property type="entry name" value="Carbon-nitrogen hydrolase"/>
    <property type="match status" value="1"/>
</dbReference>
<evidence type="ECO:0000259" key="3">
    <source>
        <dbReference type="PROSITE" id="PS50263"/>
    </source>
</evidence>
<dbReference type="Proteomes" id="UP000033047">
    <property type="component" value="Unassembled WGS sequence"/>
</dbReference>
<dbReference type="PANTHER" id="PTHR47799">
    <property type="entry name" value="OMEGA-AMIDASE YAFV"/>
    <property type="match status" value="1"/>
</dbReference>
<sequence length="258" mass="29447">MKCLLTVLILLANMAVQAQTKETCRVALVQAHLAWGDVDANLEAFQKRVEKCRGCDMIVFPELFVSGCEMKKKDKEVAVQTKDEIAGYYPTVIEKMKEWAAGSGALIIGSTIYKEEGEFYNRLLAVFPDRHYEYYDKHNCFKKGSFSPGEKQLVLNWKGHRLATYICYDLRFPDWSRNEGRYDTAIYIANWPESRRDDWNRLLRERAIENQANIIAVNCAGTDLGGIIYAGDSYLLSPEGKIVGECEAYKDDILIVEL</sequence>
<dbReference type="PROSITE" id="PS01227">
    <property type="entry name" value="UPF0012"/>
    <property type="match status" value="1"/>
</dbReference>
<dbReference type="InterPro" id="IPR036526">
    <property type="entry name" value="C-N_Hydrolase_sf"/>
</dbReference>
<comment type="similarity">
    <text evidence="1">Belongs to the carbon-nitrogen hydrolase superfamily. NIT1/NIT2 family.</text>
</comment>
<dbReference type="InterPro" id="IPR001110">
    <property type="entry name" value="UPF0012_CS"/>
</dbReference>
<dbReference type="GO" id="GO:0050152">
    <property type="term" value="F:omega-amidase activity"/>
    <property type="evidence" value="ECO:0007669"/>
    <property type="project" value="TreeGrafter"/>
</dbReference>
<keyword evidence="2" id="KW-0732">Signal</keyword>